<proteinExistence type="predicted"/>
<dbReference type="Proteomes" id="UP000095283">
    <property type="component" value="Unplaced"/>
</dbReference>
<dbReference type="AlphaFoldDB" id="A0A1I7WJI7"/>
<evidence type="ECO:0000313" key="1">
    <source>
        <dbReference type="Proteomes" id="UP000095283"/>
    </source>
</evidence>
<accession>A0A1I7WJI7</accession>
<sequence>MEFQNRNSIINVIDYKQLVKRKEGQYENTHGRLRTRSKERIQRKFREHEWNLQSMSAEWDTILSELEAERIFN</sequence>
<reference evidence="2" key="1">
    <citation type="submission" date="2016-11" db="UniProtKB">
        <authorList>
            <consortium name="WormBaseParasite"/>
        </authorList>
    </citation>
    <scope>IDENTIFICATION</scope>
</reference>
<dbReference type="WBParaSite" id="Hba_05183">
    <property type="protein sequence ID" value="Hba_05183"/>
    <property type="gene ID" value="Hba_05183"/>
</dbReference>
<evidence type="ECO:0000313" key="2">
    <source>
        <dbReference type="WBParaSite" id="Hba_05183"/>
    </source>
</evidence>
<protein>
    <submittedName>
        <fullName evidence="2">Transposase</fullName>
    </submittedName>
</protein>
<organism evidence="1 2">
    <name type="scientific">Heterorhabditis bacteriophora</name>
    <name type="common">Entomopathogenic nematode worm</name>
    <dbReference type="NCBI Taxonomy" id="37862"/>
    <lineage>
        <taxon>Eukaryota</taxon>
        <taxon>Metazoa</taxon>
        <taxon>Ecdysozoa</taxon>
        <taxon>Nematoda</taxon>
        <taxon>Chromadorea</taxon>
        <taxon>Rhabditida</taxon>
        <taxon>Rhabditina</taxon>
        <taxon>Rhabditomorpha</taxon>
        <taxon>Strongyloidea</taxon>
        <taxon>Heterorhabditidae</taxon>
        <taxon>Heterorhabditis</taxon>
    </lineage>
</organism>
<name>A0A1I7WJI7_HETBA</name>
<keyword evidence="1" id="KW-1185">Reference proteome</keyword>